<reference evidence="8" key="1">
    <citation type="submission" date="2017-05" db="EMBL/GenBank/DDBJ databases">
        <authorList>
            <person name="Macchi M."/>
            <person name="Festa S."/>
            <person name="Coppotelli B.M."/>
            <person name="Morelli I.S."/>
        </authorList>
    </citation>
    <scope>NUCLEOTIDE SEQUENCE [LARGE SCALE GENOMIC DNA]</scope>
    <source>
        <strain evidence="8">I</strain>
    </source>
</reference>
<dbReference type="Pfam" id="PF00496">
    <property type="entry name" value="SBP_bac_5"/>
    <property type="match status" value="1"/>
</dbReference>
<keyword evidence="3" id="KW-0813">Transport</keyword>
<dbReference type="GO" id="GO:0015833">
    <property type="term" value="P:peptide transport"/>
    <property type="evidence" value="ECO:0007669"/>
    <property type="project" value="TreeGrafter"/>
</dbReference>
<dbReference type="PANTHER" id="PTHR30290">
    <property type="entry name" value="PERIPLASMIC BINDING COMPONENT OF ABC TRANSPORTER"/>
    <property type="match status" value="1"/>
</dbReference>
<gene>
    <name evidence="7" type="ORF">BWR60_18495</name>
</gene>
<dbReference type="Gene3D" id="3.10.105.10">
    <property type="entry name" value="Dipeptide-binding Protein, Domain 3"/>
    <property type="match status" value="1"/>
</dbReference>
<feature type="domain" description="Solute-binding protein family 5" evidence="6">
    <location>
        <begin position="71"/>
        <end position="444"/>
    </location>
</feature>
<accession>A0A211ZK38</accession>
<evidence type="ECO:0000256" key="3">
    <source>
        <dbReference type="ARBA" id="ARBA00022448"/>
    </source>
</evidence>
<dbReference type="CDD" id="cd08504">
    <property type="entry name" value="PBP2_OppA"/>
    <property type="match status" value="1"/>
</dbReference>
<evidence type="ECO:0000313" key="8">
    <source>
        <dbReference type="Proteomes" id="UP000196655"/>
    </source>
</evidence>
<dbReference type="GO" id="GO:1904680">
    <property type="term" value="F:peptide transmembrane transporter activity"/>
    <property type="evidence" value="ECO:0007669"/>
    <property type="project" value="TreeGrafter"/>
</dbReference>
<dbReference type="InterPro" id="IPR039424">
    <property type="entry name" value="SBP_5"/>
</dbReference>
<dbReference type="FunFam" id="3.90.76.10:FF:000001">
    <property type="entry name" value="Oligopeptide ABC transporter substrate-binding protein"/>
    <property type="match status" value="1"/>
</dbReference>
<comment type="similarity">
    <text evidence="2">Belongs to the bacterial solute-binding protein 5 family.</text>
</comment>
<evidence type="ECO:0000256" key="2">
    <source>
        <dbReference type="ARBA" id="ARBA00005695"/>
    </source>
</evidence>
<keyword evidence="4 5" id="KW-0732">Signal</keyword>
<dbReference type="Proteomes" id="UP000196655">
    <property type="component" value="Unassembled WGS sequence"/>
</dbReference>
<dbReference type="InterPro" id="IPR030678">
    <property type="entry name" value="Peptide/Ni-bd"/>
</dbReference>
<evidence type="ECO:0000256" key="4">
    <source>
        <dbReference type="ARBA" id="ARBA00022729"/>
    </source>
</evidence>
<evidence type="ECO:0000259" key="6">
    <source>
        <dbReference type="Pfam" id="PF00496"/>
    </source>
</evidence>
<dbReference type="OrthoDB" id="9803988at2"/>
<sequence length="532" mass="59318">MHSFTKILGRGLLAAALLGGVSSAALAETVFNRGNGAEPETLDVHKSTGVPESFIQMDLFEGLLTSDAKGKPVPGAAESWTVSDDGLTYTFKIRQNAKWSDGSPLTAADFVFSWERLIDPKTASDYAYFLDQVVNAKDIRQGKKPLTDLGVKAVDDHTFEVKLLAPTPYFLSMLVHHSTYPISKANYEKFGDDFVKPGNMVSNGAFMLAEAVPQSHVKVVKNPNFYDAANVKIDTVMFFATEDQNAELQRFKAGEIDATYDIPPQQIKQLQSSDASETRLAPYFGTHFYAYNLTHEPWKSTPELRQALSLAIDRDVITGKIMNAGEIPAYTFVPPGTDNFNGWAPDDSKLSQADRDAKAKELLAKAGYGPDKPLDVELIYNTSQLHKNVAVAIAAMWKQKLNVNASLINLEWKTFLDTRDKKDFKDITRHGWIGDYNDANNFLELERCDIGEQSTSAYCNPKFDELMDKAARESDLTKRAQILQDAEKVMIADAPIIPFAFYASKHMVSSHVKGWEDNVQDYHLSRWVTVER</sequence>
<evidence type="ECO:0000256" key="5">
    <source>
        <dbReference type="SAM" id="SignalP"/>
    </source>
</evidence>
<dbReference type="AlphaFoldDB" id="A0A211ZK38"/>
<dbReference type="PANTHER" id="PTHR30290:SF10">
    <property type="entry name" value="PERIPLASMIC OLIGOPEPTIDE-BINDING PROTEIN-RELATED"/>
    <property type="match status" value="1"/>
</dbReference>
<dbReference type="GO" id="GO:0030288">
    <property type="term" value="C:outer membrane-bounded periplasmic space"/>
    <property type="evidence" value="ECO:0007669"/>
    <property type="project" value="TreeGrafter"/>
</dbReference>
<protein>
    <submittedName>
        <fullName evidence="7">Peptide ABC transporter substrate-binding protein</fullName>
    </submittedName>
</protein>
<evidence type="ECO:0000313" key="7">
    <source>
        <dbReference type="EMBL" id="OWJ65620.1"/>
    </source>
</evidence>
<dbReference type="STRING" id="1122125.GCA_000423185_05444"/>
<dbReference type="Gene3D" id="3.40.190.10">
    <property type="entry name" value="Periplasmic binding protein-like II"/>
    <property type="match status" value="1"/>
</dbReference>
<comment type="subcellular location">
    <subcellularLocation>
        <location evidence="1">Periplasm</location>
    </subcellularLocation>
</comment>
<keyword evidence="8" id="KW-1185">Reference proteome</keyword>
<comment type="caution">
    <text evidence="7">The sequence shown here is derived from an EMBL/GenBank/DDBJ whole genome shotgun (WGS) entry which is preliminary data.</text>
</comment>
<dbReference type="SUPFAM" id="SSF53850">
    <property type="entry name" value="Periplasmic binding protein-like II"/>
    <property type="match status" value="1"/>
</dbReference>
<feature type="signal peptide" evidence="5">
    <location>
        <begin position="1"/>
        <end position="27"/>
    </location>
</feature>
<dbReference type="GO" id="GO:0043190">
    <property type="term" value="C:ATP-binding cassette (ABC) transporter complex"/>
    <property type="evidence" value="ECO:0007669"/>
    <property type="project" value="InterPro"/>
</dbReference>
<dbReference type="Gene3D" id="3.90.76.10">
    <property type="entry name" value="Dipeptide-binding Protein, Domain 1"/>
    <property type="match status" value="1"/>
</dbReference>
<organism evidence="7 8">
    <name type="scientific">Inquilinus limosus</name>
    <dbReference type="NCBI Taxonomy" id="171674"/>
    <lineage>
        <taxon>Bacteria</taxon>
        <taxon>Pseudomonadati</taxon>
        <taxon>Pseudomonadota</taxon>
        <taxon>Alphaproteobacteria</taxon>
        <taxon>Rhodospirillales</taxon>
        <taxon>Rhodospirillaceae</taxon>
        <taxon>Inquilinus</taxon>
    </lineage>
</organism>
<evidence type="ECO:0000256" key="1">
    <source>
        <dbReference type="ARBA" id="ARBA00004418"/>
    </source>
</evidence>
<dbReference type="EMBL" id="NHON01000034">
    <property type="protein sequence ID" value="OWJ65620.1"/>
    <property type="molecule type" value="Genomic_DNA"/>
</dbReference>
<feature type="chain" id="PRO_5013007520" evidence="5">
    <location>
        <begin position="28"/>
        <end position="532"/>
    </location>
</feature>
<dbReference type="InterPro" id="IPR000914">
    <property type="entry name" value="SBP_5_dom"/>
</dbReference>
<dbReference type="PIRSF" id="PIRSF002741">
    <property type="entry name" value="MppA"/>
    <property type="match status" value="1"/>
</dbReference>
<dbReference type="RefSeq" id="WP_088152508.1">
    <property type="nucleotide sequence ID" value="NZ_NHON01000034.1"/>
</dbReference>
<proteinExistence type="inferred from homology"/>
<name>A0A211ZK38_9PROT</name>
<dbReference type="FunFam" id="3.10.105.10:FF:000001">
    <property type="entry name" value="Oligopeptide ABC transporter, oligopeptide-binding protein"/>
    <property type="match status" value="1"/>
</dbReference>